<protein>
    <submittedName>
        <fullName evidence="6">G879 protein</fullName>
    </submittedName>
</protein>
<dbReference type="SMART" id="SM00320">
    <property type="entry name" value="WD40"/>
    <property type="match status" value="5"/>
</dbReference>
<feature type="compositionally biased region" description="Basic residues" evidence="5">
    <location>
        <begin position="276"/>
        <end position="286"/>
    </location>
</feature>
<proteinExistence type="predicted"/>
<keyword evidence="1" id="KW-0597">Phosphoprotein</keyword>
<evidence type="ECO:0000256" key="2">
    <source>
        <dbReference type="ARBA" id="ARBA00022574"/>
    </source>
</evidence>
<feature type="repeat" description="WD" evidence="4">
    <location>
        <begin position="335"/>
        <end position="370"/>
    </location>
</feature>
<evidence type="ECO:0000256" key="4">
    <source>
        <dbReference type="PROSITE-ProRule" id="PRU00221"/>
    </source>
</evidence>
<evidence type="ECO:0000256" key="1">
    <source>
        <dbReference type="ARBA" id="ARBA00022553"/>
    </source>
</evidence>
<dbReference type="PANTHER" id="PTHR14091:SF0">
    <property type="entry name" value="PERIODIC TRYPTOPHAN PROTEIN 1 HOMOLOG"/>
    <property type="match status" value="1"/>
</dbReference>
<dbReference type="InterPro" id="IPR044285">
    <property type="entry name" value="PWP1"/>
</dbReference>
<feature type="compositionally biased region" description="Polar residues" evidence="5">
    <location>
        <begin position="84"/>
        <end position="93"/>
    </location>
</feature>
<dbReference type="EMBL" id="CAXHTA020000002">
    <property type="protein sequence ID" value="CAL5219106.1"/>
    <property type="molecule type" value="Genomic_DNA"/>
</dbReference>
<evidence type="ECO:0000256" key="5">
    <source>
        <dbReference type="SAM" id="MobiDB-lite"/>
    </source>
</evidence>
<feature type="region of interest" description="Disordered" evidence="5">
    <location>
        <begin position="255"/>
        <end position="294"/>
    </location>
</feature>
<organism evidence="6 7">
    <name type="scientific">Coccomyxa viridis</name>
    <dbReference type="NCBI Taxonomy" id="1274662"/>
    <lineage>
        <taxon>Eukaryota</taxon>
        <taxon>Viridiplantae</taxon>
        <taxon>Chlorophyta</taxon>
        <taxon>core chlorophytes</taxon>
        <taxon>Trebouxiophyceae</taxon>
        <taxon>Trebouxiophyceae incertae sedis</taxon>
        <taxon>Coccomyxaceae</taxon>
        <taxon>Coccomyxa</taxon>
    </lineage>
</organism>
<comment type="caution">
    <text evidence="6">The sequence shown here is derived from an EMBL/GenBank/DDBJ whole genome shotgun (WGS) entry which is preliminary data.</text>
</comment>
<dbReference type="SUPFAM" id="SSF50978">
    <property type="entry name" value="WD40 repeat-like"/>
    <property type="match status" value="1"/>
</dbReference>
<dbReference type="Gene3D" id="2.130.10.10">
    <property type="entry name" value="YVTN repeat-like/Quinoprotein amine dehydrogenase"/>
    <property type="match status" value="2"/>
</dbReference>
<accession>A0ABP1FGW6</accession>
<evidence type="ECO:0000313" key="6">
    <source>
        <dbReference type="EMBL" id="CAL5219106.1"/>
    </source>
</evidence>
<dbReference type="InterPro" id="IPR036322">
    <property type="entry name" value="WD40_repeat_dom_sf"/>
</dbReference>
<reference evidence="6 7" key="1">
    <citation type="submission" date="2024-06" db="EMBL/GenBank/DDBJ databases">
        <authorList>
            <person name="Kraege A."/>
            <person name="Thomma B."/>
        </authorList>
    </citation>
    <scope>NUCLEOTIDE SEQUENCE [LARGE SCALE GENOMIC DNA]</scope>
</reference>
<dbReference type="InterPro" id="IPR019775">
    <property type="entry name" value="WD40_repeat_CS"/>
</dbReference>
<feature type="region of interest" description="Disordered" evidence="5">
    <location>
        <begin position="13"/>
        <end position="93"/>
    </location>
</feature>
<dbReference type="InterPro" id="IPR020472">
    <property type="entry name" value="WD40_PAC1"/>
</dbReference>
<dbReference type="PANTHER" id="PTHR14091">
    <property type="entry name" value="PERIODIC TRYPTOPHAN PROTEIN 1"/>
    <property type="match status" value="1"/>
</dbReference>
<name>A0ABP1FGW6_9CHLO</name>
<sequence length="527" mass="56200">MISALAWVSRAAVRDVPIYGEPTPEELDEMKQADTQGGDEGPEDEQEEDEDWTTDDEGMEEAEQVSKAKSMAAVIKSSKGKAEQGSSASKAGFTSSDAAMAELDMEHYDSDGAETSGQVVNLFGDSKHPGMAYHNRPEEDPYITVHEDSDSEKDDFVLKTADRLILAARNEDDVSHLEVWVYEEADESGEPNLYVHHDVMLPAFPLSLAWIDCSPSDPSLPANLAAVGSLSPGIEVWDMDVLDAVEPVITLGGELPGSSAAAPEQEAEQDAGTAAKKQKKSKKKSKREGLREGSHTDAVLGLSWNSEYRNVLASASADKTVKAWDLATAQCQHTLKHHKGKVQAVAWNPAEASVLLSGGFDKVIALADLRAADGEPLKWKGDADVEALAWAPHSPTTFLASTEDGLVCAYDARLGPGSAPLFRLSAHDAATCAMSFNPGVPNLMATASTDMKVKLWDLKDNKPSLIAAQDLKVGAAFTAGFCQDAPWLLAAGGAMGTVAVWDIMTSTAVTSRYGKQLARLRAAAEAS</sequence>
<dbReference type="PROSITE" id="PS50294">
    <property type="entry name" value="WD_REPEATS_REGION"/>
    <property type="match status" value="2"/>
</dbReference>
<feature type="compositionally biased region" description="Acidic residues" evidence="5">
    <location>
        <begin position="40"/>
        <end position="63"/>
    </location>
</feature>
<dbReference type="PRINTS" id="PR00320">
    <property type="entry name" value="GPROTEINBRPT"/>
</dbReference>
<evidence type="ECO:0000256" key="3">
    <source>
        <dbReference type="ARBA" id="ARBA00022737"/>
    </source>
</evidence>
<keyword evidence="3" id="KW-0677">Repeat</keyword>
<gene>
    <name evidence="6" type="primary">g879</name>
    <name evidence="6" type="ORF">VP750_LOCUS765</name>
</gene>
<feature type="repeat" description="WD" evidence="4">
    <location>
        <begin position="424"/>
        <end position="466"/>
    </location>
</feature>
<dbReference type="InterPro" id="IPR015943">
    <property type="entry name" value="WD40/YVTN_repeat-like_dom_sf"/>
</dbReference>
<dbReference type="PROSITE" id="PS00678">
    <property type="entry name" value="WD_REPEATS_1"/>
    <property type="match status" value="2"/>
</dbReference>
<dbReference type="Proteomes" id="UP001497392">
    <property type="component" value="Unassembled WGS sequence"/>
</dbReference>
<evidence type="ECO:0000313" key="7">
    <source>
        <dbReference type="Proteomes" id="UP001497392"/>
    </source>
</evidence>
<dbReference type="InterPro" id="IPR001680">
    <property type="entry name" value="WD40_rpt"/>
</dbReference>
<feature type="repeat" description="WD" evidence="4">
    <location>
        <begin position="292"/>
        <end position="334"/>
    </location>
</feature>
<keyword evidence="7" id="KW-1185">Reference proteome</keyword>
<dbReference type="Pfam" id="PF00400">
    <property type="entry name" value="WD40"/>
    <property type="match status" value="3"/>
</dbReference>
<keyword evidence="2 4" id="KW-0853">WD repeat</keyword>
<dbReference type="PROSITE" id="PS50082">
    <property type="entry name" value="WD_REPEATS_2"/>
    <property type="match status" value="3"/>
</dbReference>